<dbReference type="Proteomes" id="UP000184267">
    <property type="component" value="Unassembled WGS sequence"/>
</dbReference>
<comment type="caution">
    <text evidence="1">The sequence shown here is derived from an EMBL/GenBank/DDBJ whole genome shotgun (WGS) entry which is preliminary data.</text>
</comment>
<dbReference type="Gene3D" id="3.90.180.10">
    <property type="entry name" value="Medium-chain alcohol dehydrogenases, catalytic domain"/>
    <property type="match status" value="1"/>
</dbReference>
<evidence type="ECO:0000313" key="2">
    <source>
        <dbReference type="Proteomes" id="UP000184267"/>
    </source>
</evidence>
<dbReference type="SUPFAM" id="SSF50129">
    <property type="entry name" value="GroES-like"/>
    <property type="match status" value="1"/>
</dbReference>
<dbReference type="OrthoDB" id="1706066at2759"/>
<organism evidence="1 2">
    <name type="scientific">Trametes pubescens</name>
    <name type="common">White-rot fungus</name>
    <dbReference type="NCBI Taxonomy" id="154538"/>
    <lineage>
        <taxon>Eukaryota</taxon>
        <taxon>Fungi</taxon>
        <taxon>Dikarya</taxon>
        <taxon>Basidiomycota</taxon>
        <taxon>Agaricomycotina</taxon>
        <taxon>Agaricomycetes</taxon>
        <taxon>Polyporales</taxon>
        <taxon>Polyporaceae</taxon>
        <taxon>Trametes</taxon>
    </lineage>
</organism>
<protein>
    <submittedName>
        <fullName evidence="1">Uncharacterized protein</fullName>
    </submittedName>
</protein>
<reference evidence="1 2" key="1">
    <citation type="submission" date="2016-10" db="EMBL/GenBank/DDBJ databases">
        <title>Genome sequence of the basidiomycete white-rot fungus Trametes pubescens.</title>
        <authorList>
            <person name="Makela M.R."/>
            <person name="Granchi Z."/>
            <person name="Peng M."/>
            <person name="De Vries R.P."/>
            <person name="Grigoriev I."/>
            <person name="Riley R."/>
            <person name="Hilden K."/>
        </authorList>
    </citation>
    <scope>NUCLEOTIDE SEQUENCE [LARGE SCALE GENOMIC DNA]</scope>
    <source>
        <strain evidence="1 2">FBCC735</strain>
    </source>
</reference>
<sequence length="64" mass="6979">MAATHIPKTAKALVVRKAAHATKPIYHDAVLEDLPLPELKPGHVLVRIHAAAFNHRDVSDAMHS</sequence>
<evidence type="ECO:0000313" key="1">
    <source>
        <dbReference type="EMBL" id="OJT08895.1"/>
    </source>
</evidence>
<dbReference type="InterPro" id="IPR011032">
    <property type="entry name" value="GroES-like_sf"/>
</dbReference>
<dbReference type="OMA" id="FNHRDVS"/>
<gene>
    <name evidence="1" type="ORF">TRAPUB_246</name>
</gene>
<dbReference type="AlphaFoldDB" id="A0A1M2VMR7"/>
<dbReference type="STRING" id="154538.A0A1M2VMR7"/>
<dbReference type="EMBL" id="MNAD01001008">
    <property type="protein sequence ID" value="OJT08895.1"/>
    <property type="molecule type" value="Genomic_DNA"/>
</dbReference>
<proteinExistence type="predicted"/>
<accession>A0A1M2VMR7</accession>
<keyword evidence="2" id="KW-1185">Reference proteome</keyword>
<name>A0A1M2VMR7_TRAPU</name>